<dbReference type="STRING" id="36844.SAMN04488501_101195"/>
<proteinExistence type="predicted"/>
<dbReference type="InterPro" id="IPR025711">
    <property type="entry name" value="PepSY"/>
</dbReference>
<accession>A0A0L6Z6E7</accession>
<organism evidence="4 5">
    <name type="scientific">Clostridium homopropionicum DSM 5847</name>
    <dbReference type="NCBI Taxonomy" id="1121318"/>
    <lineage>
        <taxon>Bacteria</taxon>
        <taxon>Bacillati</taxon>
        <taxon>Bacillota</taxon>
        <taxon>Clostridia</taxon>
        <taxon>Eubacteriales</taxon>
        <taxon>Clostridiaceae</taxon>
        <taxon>Clostridium</taxon>
    </lineage>
</organism>
<dbReference type="EMBL" id="LHUR01000042">
    <property type="protein sequence ID" value="KOA18383.1"/>
    <property type="molecule type" value="Genomic_DNA"/>
</dbReference>
<dbReference type="Proteomes" id="UP000037043">
    <property type="component" value="Unassembled WGS sequence"/>
</dbReference>
<dbReference type="InterPro" id="IPR048402">
    <property type="entry name" value="YpeB_N"/>
</dbReference>
<dbReference type="RefSeq" id="WP_052222732.1">
    <property type="nucleotide sequence ID" value="NZ_LHUR01000042.1"/>
</dbReference>
<evidence type="ECO:0000313" key="5">
    <source>
        <dbReference type="Proteomes" id="UP000037043"/>
    </source>
</evidence>
<dbReference type="Pfam" id="PF20769">
    <property type="entry name" value="YPEB_N"/>
    <property type="match status" value="1"/>
</dbReference>
<dbReference type="GO" id="GO:0009847">
    <property type="term" value="P:spore germination"/>
    <property type="evidence" value="ECO:0007669"/>
    <property type="project" value="InterPro"/>
</dbReference>
<comment type="caution">
    <text evidence="4">The sequence shown here is derived from an EMBL/GenBank/DDBJ whole genome shotgun (WGS) entry which is preliminary data.</text>
</comment>
<feature type="domain" description="PepSY" evidence="1">
    <location>
        <begin position="382"/>
        <end position="439"/>
    </location>
</feature>
<gene>
    <name evidence="4" type="primary">ypeB</name>
    <name evidence="4" type="ORF">CLHOM_32850</name>
</gene>
<protein>
    <submittedName>
        <fullName evidence="4">Sporulation protein YpeB</fullName>
    </submittedName>
</protein>
<feature type="domain" description="Sporulation protein YpeB N-terminal" evidence="3">
    <location>
        <begin position="31"/>
        <end position="166"/>
    </location>
</feature>
<sequence length="455" mass="51451">MIVSKKRLIYTVAVTLIVVFSTTYAILMTLERTDYRNYLQGEYSKSMYQLIDSVKNIKSELSKSAVIGSREQSIVSFENIFRYSNIANDKMHSLPVTQESLEGTSNFLSKVGDYSNALVRNSVQGKDLSEKDYANIEELKNQADYLLIQLNELQQDINEGRVKWGEIRKKASKAIDQASEKMVAAKFSDLQKQVVQYPALIYDGPFSDNTVEIKPEILSQKQITEEEAKNIVKKLLQSEKIDTITKRDDGKTKIPSYSFYVTLKDSGKGEGIACEISKNGGKVVYLLNNKNIREEEKYDLKKASSIGESFLNNLGYKNMKPTYTLKNDNVVTISYVYHESNIAVYPDQIKLKIALDDGKVIGVESEKYLISHKEGRNISKPKIAEKEAREKVSKNLQIKSVALAIVPTVNNKEALCYEFNGTYKDDTFLVYINAENGYEQNILQIIDTPGGKLTI</sequence>
<dbReference type="InterPro" id="IPR014239">
    <property type="entry name" value="YpeB_PepSY1-2"/>
</dbReference>
<dbReference type="PATRIC" id="fig|1121318.3.peg.3280"/>
<name>A0A0L6Z6E7_9CLOT</name>
<dbReference type="Pfam" id="PF14620">
    <property type="entry name" value="YPEB_PepSY1-2"/>
    <property type="match status" value="1"/>
</dbReference>
<evidence type="ECO:0000259" key="3">
    <source>
        <dbReference type="Pfam" id="PF20769"/>
    </source>
</evidence>
<evidence type="ECO:0000259" key="1">
    <source>
        <dbReference type="Pfam" id="PF03413"/>
    </source>
</evidence>
<evidence type="ECO:0000259" key="2">
    <source>
        <dbReference type="Pfam" id="PF14620"/>
    </source>
</evidence>
<dbReference type="AlphaFoldDB" id="A0A0L6Z6E7"/>
<dbReference type="Pfam" id="PF03413">
    <property type="entry name" value="PepSY"/>
    <property type="match status" value="1"/>
</dbReference>
<feature type="domain" description="Sporulation protein YpeB PepSY1 and PepSY2" evidence="2">
    <location>
        <begin position="185"/>
        <end position="378"/>
    </location>
</feature>
<dbReference type="NCBIfam" id="TIGR02889">
    <property type="entry name" value="spore_YpeB"/>
    <property type="match status" value="1"/>
</dbReference>
<keyword evidence="5" id="KW-1185">Reference proteome</keyword>
<evidence type="ECO:0000313" key="4">
    <source>
        <dbReference type="EMBL" id="KOA18383.1"/>
    </source>
</evidence>
<reference evidence="5" key="1">
    <citation type="submission" date="2015-08" db="EMBL/GenBank/DDBJ databases">
        <title>Genome sequence of the strict anaerobe Clostridium homopropionicum LuHBu1 (DSM 5847T).</title>
        <authorList>
            <person name="Poehlein A."/>
            <person name="Beck M."/>
            <person name="Schiel-Bengelsdorf B."/>
            <person name="Bengelsdorf F.R."/>
            <person name="Daniel R."/>
            <person name="Duerre P."/>
        </authorList>
    </citation>
    <scope>NUCLEOTIDE SEQUENCE [LARGE SCALE GENOMIC DNA]</scope>
    <source>
        <strain evidence="5">DSM 5847</strain>
    </source>
</reference>